<dbReference type="AlphaFoldDB" id="A0A9D4TW45"/>
<evidence type="ECO:0000256" key="1">
    <source>
        <dbReference type="SAM" id="Coils"/>
    </source>
</evidence>
<organism evidence="2 3">
    <name type="scientific">Chlorella vulgaris</name>
    <name type="common">Green alga</name>
    <dbReference type="NCBI Taxonomy" id="3077"/>
    <lineage>
        <taxon>Eukaryota</taxon>
        <taxon>Viridiplantae</taxon>
        <taxon>Chlorophyta</taxon>
        <taxon>core chlorophytes</taxon>
        <taxon>Trebouxiophyceae</taxon>
        <taxon>Chlorellales</taxon>
        <taxon>Chlorellaceae</taxon>
        <taxon>Chlorella clade</taxon>
        <taxon>Chlorella</taxon>
    </lineage>
</organism>
<dbReference type="EMBL" id="SIDB01000002">
    <property type="protein sequence ID" value="KAI3436241.1"/>
    <property type="molecule type" value="Genomic_DNA"/>
</dbReference>
<feature type="coiled-coil region" evidence="1">
    <location>
        <begin position="19"/>
        <end position="53"/>
    </location>
</feature>
<dbReference type="OrthoDB" id="295355at2759"/>
<evidence type="ECO:0000313" key="3">
    <source>
        <dbReference type="Proteomes" id="UP001055712"/>
    </source>
</evidence>
<keyword evidence="3" id="KW-1185">Reference proteome</keyword>
<dbReference type="PANTHER" id="PTHR28661">
    <property type="entry name" value="SJOEGREN SYNDROME NUCLEAR AUTOANTIGEN 1"/>
    <property type="match status" value="1"/>
</dbReference>
<protein>
    <submittedName>
        <fullName evidence="2">Uncharacterized protein</fullName>
    </submittedName>
</protein>
<dbReference type="PANTHER" id="PTHR28661:SF1">
    <property type="entry name" value="MICROTUBULE NUCLEATION FACTOR SSNA1"/>
    <property type="match status" value="1"/>
</dbReference>
<reference evidence="2" key="2">
    <citation type="submission" date="2020-11" db="EMBL/GenBank/DDBJ databases">
        <authorList>
            <person name="Cecchin M."/>
            <person name="Marcolungo L."/>
            <person name="Rossato M."/>
            <person name="Girolomoni L."/>
            <person name="Cosentino E."/>
            <person name="Cuine S."/>
            <person name="Li-Beisson Y."/>
            <person name="Delledonne M."/>
            <person name="Ballottari M."/>
        </authorList>
    </citation>
    <scope>NUCLEOTIDE SEQUENCE</scope>
    <source>
        <strain evidence="2">211/11P</strain>
        <tissue evidence="2">Whole cell</tissue>
    </source>
</reference>
<sequence>MAEQSVRLRTHVSELAACLEDLLQQRENVARFAREEEAERLRLAQDLAVLQRRLAHLDASLERKAASQEAFDCVIEQSQSALCKLVESSHTLLTLTKRNAAEVAALMPQAALAATGATAAAPAAARRALN</sequence>
<proteinExistence type="predicted"/>
<keyword evidence="1" id="KW-0175">Coiled coil</keyword>
<comment type="caution">
    <text evidence="2">The sequence shown here is derived from an EMBL/GenBank/DDBJ whole genome shotgun (WGS) entry which is preliminary data.</text>
</comment>
<evidence type="ECO:0000313" key="2">
    <source>
        <dbReference type="EMBL" id="KAI3436241.1"/>
    </source>
</evidence>
<gene>
    <name evidence="2" type="ORF">D9Q98_002295</name>
</gene>
<dbReference type="Proteomes" id="UP001055712">
    <property type="component" value="Unassembled WGS sequence"/>
</dbReference>
<dbReference type="GO" id="GO:0036064">
    <property type="term" value="C:ciliary basal body"/>
    <property type="evidence" value="ECO:0007669"/>
    <property type="project" value="TreeGrafter"/>
</dbReference>
<accession>A0A9D4TW45</accession>
<dbReference type="InterPro" id="IPR033362">
    <property type="entry name" value="SSNA1_fam"/>
</dbReference>
<name>A0A9D4TW45_CHLVU</name>
<reference evidence="2" key="1">
    <citation type="journal article" date="2019" name="Plant J.">
        <title>Chlorella vulgaris genome assembly and annotation reveals the molecular basis for metabolic acclimation to high light conditions.</title>
        <authorList>
            <person name="Cecchin M."/>
            <person name="Marcolungo L."/>
            <person name="Rossato M."/>
            <person name="Girolomoni L."/>
            <person name="Cosentino E."/>
            <person name="Cuine S."/>
            <person name="Li-Beisson Y."/>
            <person name="Delledonne M."/>
            <person name="Ballottari M."/>
        </authorList>
    </citation>
    <scope>NUCLEOTIDE SEQUENCE</scope>
    <source>
        <strain evidence="2">211/11P</strain>
    </source>
</reference>